<dbReference type="GO" id="GO:0000151">
    <property type="term" value="C:ubiquitin ligase complex"/>
    <property type="evidence" value="ECO:0007669"/>
    <property type="project" value="TreeGrafter"/>
</dbReference>
<feature type="region of interest" description="Disordered" evidence="1">
    <location>
        <begin position="117"/>
        <end position="139"/>
    </location>
</feature>
<dbReference type="InParanoid" id="A0A165HZB6"/>
<dbReference type="GO" id="GO:0000209">
    <property type="term" value="P:protein polyubiquitination"/>
    <property type="evidence" value="ECO:0007669"/>
    <property type="project" value="TreeGrafter"/>
</dbReference>
<feature type="compositionally biased region" description="Low complexity" evidence="1">
    <location>
        <begin position="405"/>
        <end position="422"/>
    </location>
</feature>
<dbReference type="Proteomes" id="UP000077266">
    <property type="component" value="Unassembled WGS sequence"/>
</dbReference>
<dbReference type="EMBL" id="KV426004">
    <property type="protein sequence ID" value="KZV92672.1"/>
    <property type="molecule type" value="Genomic_DNA"/>
</dbReference>
<sequence length="1027" mass="113937">MATLVRPRNANPFVEQDEAVDIDDNVPTPFPTVQAHVQRDFAQELLDELTYDDPSRHETLLDAAVQQTVAEETAGALTDNQRDMLSSMSHVKQSCLMTLNNLLAATAQDDWMPIVPTRRHSMPNPGRAESSTSAAQSADQASYSALQTLVSNLRARDNVESMVEVSSRSDESALIHELQRRVDDQLGSLDARDAELARALVSVLAHLARLSEIADEDPIVSHTSNLHVPASYDAETLQSTGTVYDALRRQVSDFQSRRLDQQRTEPLVQTRPVLAVETNLLWSRIDTDLDSVLRLSRERHDSITSAASVRSYSPSLPPEYEHPDEDFPPEYKFDEDAQSIRTVSKRRPSMSQAAHLSPADEKMRMDLEAVSLAIDRLYKVAPQLHNQRVELKHTKLEQMERARLAGTGTTTPKAATATPGAKQKGKMRDDGEPDPRELDKLLDLLGRASTRKYTDQVVVVDENMRMRMDRSRQTNMAKRDAFVEQLVQHSGAGRLHSQDAVLTTPRVKAPEAMLTLPEFIREPVPASIVAQDVNDPETLLTLPEFVRETAPPEASGASPRTSDIPLPAPPKASHVPPAVRSLRRLSRSVTRSRSLSAPPLAWLKASAARASTVVAQPPPRPSTGTAGLSVTYIAEYQDTLKTLYAFLRVEGMDADAKLDAEVIGSGSSSSGTTNGLERLMLKCGPNSSRPLRLPVHVVTGPQEVRIQSGGHYEINLPVAAERPPPLEAVPLLDSSHIQTLAPTSFVCTSCSLPLVQAGRITRWNDLPSEHWAELLDAWMCHHDQTLTDHAKRAAHGFWPAEGQALVGGSYVLFDQSSVVGTNVKAESSVVTQHDDWRLVRCICGAVIGRCQESHAVQYSPFEDQAQPESPLTYRLAKYSIRPVVPSNETIKIPLSAYIIQDMHELAQAHAIWRFILVDEEEEKPRLLLWMLKPHMLISYEVAKHYLIPRNGTLHVAKILFKLIGPGVPAPDVKTLVEQHPHFTQHERLLYPFHVCQHLAGLLRESNATYPEPMQELLGLRVGWLQRA</sequence>
<dbReference type="GO" id="GO:0030332">
    <property type="term" value="F:cyclin binding"/>
    <property type="evidence" value="ECO:0007669"/>
    <property type="project" value="TreeGrafter"/>
</dbReference>
<organism evidence="2 3">
    <name type="scientific">Exidia glandulosa HHB12029</name>
    <dbReference type="NCBI Taxonomy" id="1314781"/>
    <lineage>
        <taxon>Eukaryota</taxon>
        <taxon>Fungi</taxon>
        <taxon>Dikarya</taxon>
        <taxon>Basidiomycota</taxon>
        <taxon>Agaricomycotina</taxon>
        <taxon>Agaricomycetes</taxon>
        <taxon>Auriculariales</taxon>
        <taxon>Exidiaceae</taxon>
        <taxon>Exidia</taxon>
    </lineage>
</organism>
<dbReference type="GO" id="GO:0061630">
    <property type="term" value="F:ubiquitin protein ligase activity"/>
    <property type="evidence" value="ECO:0007669"/>
    <property type="project" value="TreeGrafter"/>
</dbReference>
<feature type="compositionally biased region" description="Low complexity" evidence="1">
    <location>
        <begin position="128"/>
        <end position="139"/>
    </location>
</feature>
<dbReference type="OrthoDB" id="66510at2759"/>
<name>A0A165HZB6_EXIGL</name>
<evidence type="ECO:0000256" key="1">
    <source>
        <dbReference type="SAM" id="MobiDB-lite"/>
    </source>
</evidence>
<dbReference type="GO" id="GO:0006513">
    <property type="term" value="P:protein monoubiquitination"/>
    <property type="evidence" value="ECO:0007669"/>
    <property type="project" value="TreeGrafter"/>
</dbReference>
<dbReference type="GO" id="GO:0005829">
    <property type="term" value="C:cytosol"/>
    <property type="evidence" value="ECO:0007669"/>
    <property type="project" value="TreeGrafter"/>
</dbReference>
<feature type="region of interest" description="Disordered" evidence="1">
    <location>
        <begin position="304"/>
        <end position="326"/>
    </location>
</feature>
<keyword evidence="3" id="KW-1185">Reference proteome</keyword>
<feature type="region of interest" description="Disordered" evidence="1">
    <location>
        <begin position="549"/>
        <end position="579"/>
    </location>
</feature>
<dbReference type="GO" id="GO:0051865">
    <property type="term" value="P:protein autoubiquitination"/>
    <property type="evidence" value="ECO:0007669"/>
    <property type="project" value="TreeGrafter"/>
</dbReference>
<evidence type="ECO:0000313" key="3">
    <source>
        <dbReference type="Proteomes" id="UP000077266"/>
    </source>
</evidence>
<dbReference type="GO" id="GO:0043161">
    <property type="term" value="P:proteasome-mediated ubiquitin-dependent protein catabolic process"/>
    <property type="evidence" value="ECO:0007669"/>
    <property type="project" value="TreeGrafter"/>
</dbReference>
<dbReference type="InterPro" id="IPR019193">
    <property type="entry name" value="UBQ-conj_enz_E2-bd_prot"/>
</dbReference>
<dbReference type="GO" id="GO:0031624">
    <property type="term" value="F:ubiquitin conjugating enzyme binding"/>
    <property type="evidence" value="ECO:0007669"/>
    <property type="project" value="TreeGrafter"/>
</dbReference>
<protein>
    <recommendedName>
        <fullName evidence="4">HECT domain-containing protein</fullName>
    </recommendedName>
</protein>
<accession>A0A165HZB6</accession>
<feature type="region of interest" description="Disordered" evidence="1">
    <location>
        <begin position="403"/>
        <end position="437"/>
    </location>
</feature>
<evidence type="ECO:0000313" key="2">
    <source>
        <dbReference type="EMBL" id="KZV92672.1"/>
    </source>
</evidence>
<dbReference type="PANTHER" id="PTHR31531:SF2">
    <property type="entry name" value="E3 UBIQUITIN-PROTEIN LIGASE E3D"/>
    <property type="match status" value="1"/>
</dbReference>
<dbReference type="AlphaFoldDB" id="A0A165HZB6"/>
<feature type="compositionally biased region" description="Polar residues" evidence="1">
    <location>
        <begin position="304"/>
        <end position="314"/>
    </location>
</feature>
<dbReference type="GO" id="GO:0005634">
    <property type="term" value="C:nucleus"/>
    <property type="evidence" value="ECO:0007669"/>
    <property type="project" value="TreeGrafter"/>
</dbReference>
<proteinExistence type="predicted"/>
<feature type="compositionally biased region" description="Basic and acidic residues" evidence="1">
    <location>
        <begin position="426"/>
        <end position="437"/>
    </location>
</feature>
<dbReference type="Pfam" id="PF09814">
    <property type="entry name" value="HECT_2"/>
    <property type="match status" value="1"/>
</dbReference>
<dbReference type="STRING" id="1314781.A0A165HZB6"/>
<reference evidence="2 3" key="1">
    <citation type="journal article" date="2016" name="Mol. Biol. Evol.">
        <title>Comparative Genomics of Early-Diverging Mushroom-Forming Fungi Provides Insights into the Origins of Lignocellulose Decay Capabilities.</title>
        <authorList>
            <person name="Nagy L.G."/>
            <person name="Riley R."/>
            <person name="Tritt A."/>
            <person name="Adam C."/>
            <person name="Daum C."/>
            <person name="Floudas D."/>
            <person name="Sun H."/>
            <person name="Yadav J.S."/>
            <person name="Pangilinan J."/>
            <person name="Larsson K.H."/>
            <person name="Matsuura K."/>
            <person name="Barry K."/>
            <person name="Labutti K."/>
            <person name="Kuo R."/>
            <person name="Ohm R.A."/>
            <person name="Bhattacharya S.S."/>
            <person name="Shirouzu T."/>
            <person name="Yoshinaga Y."/>
            <person name="Martin F.M."/>
            <person name="Grigoriev I.V."/>
            <person name="Hibbett D.S."/>
        </authorList>
    </citation>
    <scope>NUCLEOTIDE SEQUENCE [LARGE SCALE GENOMIC DNA]</scope>
    <source>
        <strain evidence="2 3">HHB12029</strain>
    </source>
</reference>
<evidence type="ECO:0008006" key="4">
    <source>
        <dbReference type="Google" id="ProtNLM"/>
    </source>
</evidence>
<gene>
    <name evidence="2" type="ORF">EXIGLDRAFT_69857</name>
</gene>
<dbReference type="PANTHER" id="PTHR31531">
    <property type="entry name" value="E3 UBIQUITIN-PROTEIN LIGASE E3D FAMILY MEMBER"/>
    <property type="match status" value="1"/>
</dbReference>